<sequence>MAFRAGWIDDPELGVRVLVLNDVGLSETLELQRAYRGPAGDQAPKDDVCCLVRNGAAVVYGGVETFDLSGARLTLTLTADAAATLELPLTVVYDLDSEGLALVRQRLREILT</sequence>
<dbReference type="RefSeq" id="WP_091074758.1">
    <property type="nucleotide sequence ID" value="NZ_LT629799.1"/>
</dbReference>
<dbReference type="AlphaFoldDB" id="A0A1H2MPN0"/>
<accession>A0A1H2MPN0</accession>
<dbReference type="Proteomes" id="UP000198825">
    <property type="component" value="Chromosome I"/>
</dbReference>
<name>A0A1H2MPN0_9ACTN</name>
<dbReference type="EMBL" id="LT629799">
    <property type="protein sequence ID" value="SDU95207.1"/>
    <property type="molecule type" value="Genomic_DNA"/>
</dbReference>
<protein>
    <submittedName>
        <fullName evidence="1">Immunity protein 10</fullName>
    </submittedName>
</protein>
<proteinExistence type="predicted"/>
<keyword evidence="2" id="KW-1185">Reference proteome</keyword>
<evidence type="ECO:0000313" key="2">
    <source>
        <dbReference type="Proteomes" id="UP000198825"/>
    </source>
</evidence>
<dbReference type="Pfam" id="PF15588">
    <property type="entry name" value="Imm10"/>
    <property type="match status" value="1"/>
</dbReference>
<dbReference type="InterPro" id="IPR028962">
    <property type="entry name" value="Imm10"/>
</dbReference>
<gene>
    <name evidence="1" type="ORF">SAMN04488544_2482</name>
</gene>
<evidence type="ECO:0000313" key="1">
    <source>
        <dbReference type="EMBL" id="SDU95207.1"/>
    </source>
</evidence>
<reference evidence="2" key="1">
    <citation type="submission" date="2016-10" db="EMBL/GenBank/DDBJ databases">
        <authorList>
            <person name="Varghese N."/>
            <person name="Submissions S."/>
        </authorList>
    </citation>
    <scope>NUCLEOTIDE SEQUENCE [LARGE SCALE GENOMIC DNA]</scope>
    <source>
        <strain evidence="2">DSM 21743</strain>
    </source>
</reference>
<organism evidence="1 2">
    <name type="scientific">Microlunatus sagamiharensis</name>
    <dbReference type="NCBI Taxonomy" id="546874"/>
    <lineage>
        <taxon>Bacteria</taxon>
        <taxon>Bacillati</taxon>
        <taxon>Actinomycetota</taxon>
        <taxon>Actinomycetes</taxon>
        <taxon>Propionibacteriales</taxon>
        <taxon>Propionibacteriaceae</taxon>
        <taxon>Microlunatus</taxon>
    </lineage>
</organism>